<reference evidence="2 3" key="1">
    <citation type="submission" date="2023-09" db="EMBL/GenBank/DDBJ databases">
        <title>Genomes of two closely related lineages of the louse Polyplax serrata with different host specificities.</title>
        <authorList>
            <person name="Martinu J."/>
            <person name="Tarabai H."/>
            <person name="Stefka J."/>
            <person name="Hypsa V."/>
        </authorList>
    </citation>
    <scope>NUCLEOTIDE SEQUENCE [LARGE SCALE GENOMIC DNA]</scope>
    <source>
        <strain evidence="2">98ZLc_SE</strain>
    </source>
</reference>
<feature type="compositionally biased region" description="Basic and acidic residues" evidence="1">
    <location>
        <begin position="1"/>
        <end position="15"/>
    </location>
</feature>
<name>A0ABR1B919_POLSC</name>
<organism evidence="2 3">
    <name type="scientific">Polyplax serrata</name>
    <name type="common">Common mouse louse</name>
    <dbReference type="NCBI Taxonomy" id="468196"/>
    <lineage>
        <taxon>Eukaryota</taxon>
        <taxon>Metazoa</taxon>
        <taxon>Ecdysozoa</taxon>
        <taxon>Arthropoda</taxon>
        <taxon>Hexapoda</taxon>
        <taxon>Insecta</taxon>
        <taxon>Pterygota</taxon>
        <taxon>Neoptera</taxon>
        <taxon>Paraneoptera</taxon>
        <taxon>Psocodea</taxon>
        <taxon>Troctomorpha</taxon>
        <taxon>Phthiraptera</taxon>
        <taxon>Anoplura</taxon>
        <taxon>Polyplacidae</taxon>
        <taxon>Polyplax</taxon>
    </lineage>
</organism>
<feature type="region of interest" description="Disordered" evidence="1">
    <location>
        <begin position="1"/>
        <end position="30"/>
    </location>
</feature>
<gene>
    <name evidence="2" type="ORF">RUM44_000945</name>
</gene>
<evidence type="ECO:0000313" key="3">
    <source>
        <dbReference type="Proteomes" id="UP001359485"/>
    </source>
</evidence>
<evidence type="ECO:0000313" key="2">
    <source>
        <dbReference type="EMBL" id="KAK6635691.1"/>
    </source>
</evidence>
<feature type="compositionally biased region" description="Polar residues" evidence="1">
    <location>
        <begin position="63"/>
        <end position="84"/>
    </location>
</feature>
<dbReference type="EMBL" id="JAWJWF010000003">
    <property type="protein sequence ID" value="KAK6635691.1"/>
    <property type="molecule type" value="Genomic_DNA"/>
</dbReference>
<evidence type="ECO:0000256" key="1">
    <source>
        <dbReference type="SAM" id="MobiDB-lite"/>
    </source>
</evidence>
<comment type="caution">
    <text evidence="2">The sequence shown here is derived from an EMBL/GenBank/DDBJ whole genome shotgun (WGS) entry which is preliminary data.</text>
</comment>
<accession>A0ABR1B919</accession>
<keyword evidence="3" id="KW-1185">Reference proteome</keyword>
<feature type="region of interest" description="Disordered" evidence="1">
    <location>
        <begin position="62"/>
        <end position="122"/>
    </location>
</feature>
<proteinExistence type="predicted"/>
<protein>
    <submittedName>
        <fullName evidence="2">Uncharacterized protein</fullName>
    </submittedName>
</protein>
<dbReference type="Proteomes" id="UP001359485">
    <property type="component" value="Unassembled WGS sequence"/>
</dbReference>
<sequence>MSMSKDTRDVRRDERNLDEEDPWEKEKPDDEFALVTCGHCDPDPMSTTAAHTLRTQYPVPNVVASTSDNSKSISTKCTTPTSARGNLRVPESANNVNSKPPEIHGRLPLSTSSCRDKATMEC</sequence>